<keyword evidence="2 7" id="KW-0963">Cytoplasm</keyword>
<dbReference type="UniPathway" id="UPA00002">
    <property type="reaction ID" value="UER00468"/>
</dbReference>
<dbReference type="CDD" id="cd00959">
    <property type="entry name" value="DeoC"/>
    <property type="match status" value="1"/>
</dbReference>
<dbReference type="AlphaFoldDB" id="H7EI58"/>
<dbReference type="EC" id="4.1.2.4" evidence="7"/>
<dbReference type="OrthoDB" id="9778711at2"/>
<dbReference type="GO" id="GO:0016052">
    <property type="term" value="P:carbohydrate catabolic process"/>
    <property type="evidence" value="ECO:0007669"/>
    <property type="project" value="TreeGrafter"/>
</dbReference>
<proteinExistence type="inferred from homology"/>
<dbReference type="PATRIC" id="fig|907348.3.peg.494"/>
<evidence type="ECO:0000256" key="1">
    <source>
        <dbReference type="ARBA" id="ARBA00010936"/>
    </source>
</evidence>
<sequence length="231" mass="23988">MTKNEIAGIIDHTNLSACAVESDIEKLCAEAAEHKFCSVCVNPSFVQFAAEKLAGTGVKVCTVIGFPLGADTVDNKAASAAVAVDEGADEIDMVQNLALVKQGKWDELEDEIRAVVDASKSVENREPALVKVILETCYLSDEEIVRSCECAEKAGADFVKTSTGFAILKGADGKLLPNGATVHAVSLMAKTVGKRLGVKASGGVHNYEEACAMVEAGATRIGASAGIAIVS</sequence>
<comment type="similarity">
    <text evidence="1 7">Belongs to the DeoC/FbaB aldolase family. DeoC type 1 subfamily.</text>
</comment>
<gene>
    <name evidence="7" type="primary">deoC</name>
    <name evidence="8" type="ORF">TresaDRAFT_2232</name>
</gene>
<dbReference type="InterPro" id="IPR002915">
    <property type="entry name" value="DeoC/FbaB/LacD_aldolase"/>
</dbReference>
<keyword evidence="4 7" id="KW-0704">Schiff base</keyword>
<dbReference type="GO" id="GO:0005737">
    <property type="term" value="C:cytoplasm"/>
    <property type="evidence" value="ECO:0007669"/>
    <property type="project" value="UniProtKB-SubCell"/>
</dbReference>
<evidence type="ECO:0000256" key="6">
    <source>
        <dbReference type="ARBA" id="ARBA00056337"/>
    </source>
</evidence>
<evidence type="ECO:0000313" key="9">
    <source>
        <dbReference type="Proteomes" id="UP000003571"/>
    </source>
</evidence>
<dbReference type="InterPro" id="IPR028581">
    <property type="entry name" value="DeoC_typeI"/>
</dbReference>
<evidence type="ECO:0000256" key="5">
    <source>
        <dbReference type="ARBA" id="ARBA00048791"/>
    </source>
</evidence>
<dbReference type="GO" id="GO:0009264">
    <property type="term" value="P:deoxyribonucleotide catabolic process"/>
    <property type="evidence" value="ECO:0007669"/>
    <property type="project" value="UniProtKB-UniRule"/>
</dbReference>
<dbReference type="PANTHER" id="PTHR10889">
    <property type="entry name" value="DEOXYRIBOSE-PHOSPHATE ALDOLASE"/>
    <property type="match status" value="1"/>
</dbReference>
<protein>
    <recommendedName>
        <fullName evidence="7">Deoxyribose-phosphate aldolase</fullName>
        <shortName evidence="7">DERA</shortName>
        <ecNumber evidence="7">4.1.2.4</ecNumber>
    </recommendedName>
    <alternativeName>
        <fullName evidence="7">2-deoxy-D-ribose 5-phosphate aldolase</fullName>
    </alternativeName>
    <alternativeName>
        <fullName evidence="7">Phosphodeoxyriboaldolase</fullName>
        <shortName evidence="7">Deoxyriboaldolase</shortName>
    </alternativeName>
</protein>
<comment type="catalytic activity">
    <reaction evidence="5 7">
        <text>2-deoxy-D-ribose 5-phosphate = D-glyceraldehyde 3-phosphate + acetaldehyde</text>
        <dbReference type="Rhea" id="RHEA:12821"/>
        <dbReference type="ChEBI" id="CHEBI:15343"/>
        <dbReference type="ChEBI" id="CHEBI:59776"/>
        <dbReference type="ChEBI" id="CHEBI:62877"/>
        <dbReference type="EC" id="4.1.2.4"/>
    </reaction>
</comment>
<dbReference type="GO" id="GO:0004139">
    <property type="term" value="F:deoxyribose-phosphate aldolase activity"/>
    <property type="evidence" value="ECO:0007669"/>
    <property type="project" value="UniProtKB-UniRule"/>
</dbReference>
<reference evidence="8 9" key="1">
    <citation type="submission" date="2011-09" db="EMBL/GenBank/DDBJ databases">
        <title>The draft genome of Treponema saccharophilum DSM 2985.</title>
        <authorList>
            <consortium name="US DOE Joint Genome Institute (JGI-PGF)"/>
            <person name="Lucas S."/>
            <person name="Copeland A."/>
            <person name="Lapidus A."/>
            <person name="Glavina del Rio T."/>
            <person name="Dalin E."/>
            <person name="Tice H."/>
            <person name="Bruce D."/>
            <person name="Goodwin L."/>
            <person name="Pitluck S."/>
            <person name="Peters L."/>
            <person name="Kyrpides N."/>
            <person name="Mavromatis K."/>
            <person name="Ivanova N."/>
            <person name="Markowitz V."/>
            <person name="Cheng J.-F."/>
            <person name="Hugenholtz P."/>
            <person name="Woyke T."/>
            <person name="Wu D."/>
            <person name="Gronow S."/>
            <person name="Wellnitz S."/>
            <person name="Brambilla E."/>
            <person name="Klenk H.-P."/>
            <person name="Eisen J.A."/>
        </authorList>
    </citation>
    <scope>NUCLEOTIDE SEQUENCE [LARGE SCALE GENOMIC DNA]</scope>
    <source>
        <strain evidence="8 9">DSM 2985</strain>
    </source>
</reference>
<keyword evidence="3 7" id="KW-0456">Lyase</keyword>
<comment type="subcellular location">
    <subcellularLocation>
        <location evidence="7">Cytoplasm</location>
    </subcellularLocation>
</comment>
<dbReference type="Pfam" id="PF01791">
    <property type="entry name" value="DeoC"/>
    <property type="match status" value="1"/>
</dbReference>
<evidence type="ECO:0000256" key="4">
    <source>
        <dbReference type="ARBA" id="ARBA00023270"/>
    </source>
</evidence>
<dbReference type="InterPro" id="IPR011343">
    <property type="entry name" value="DeoC"/>
</dbReference>
<comment type="caution">
    <text evidence="8">The sequence shown here is derived from an EMBL/GenBank/DDBJ whole genome shotgun (WGS) entry which is preliminary data.</text>
</comment>
<feature type="active site" description="Schiff-base intermediate with acetaldehyde" evidence="7">
    <location>
        <position position="160"/>
    </location>
</feature>
<dbReference type="Gene3D" id="3.20.20.70">
    <property type="entry name" value="Aldolase class I"/>
    <property type="match status" value="1"/>
</dbReference>
<comment type="function">
    <text evidence="6 7">Catalyzes a reversible aldol reaction between acetaldehyde and D-glyceraldehyde 3-phosphate to generate 2-deoxy-D-ribose 5-phosphate.</text>
</comment>
<dbReference type="NCBIfam" id="TIGR00126">
    <property type="entry name" value="deoC"/>
    <property type="match status" value="1"/>
</dbReference>
<dbReference type="FunFam" id="3.20.20.70:FF:000044">
    <property type="entry name" value="Deoxyribose-phosphate aldolase"/>
    <property type="match status" value="1"/>
</dbReference>
<dbReference type="PANTHER" id="PTHR10889:SF1">
    <property type="entry name" value="DEOXYRIBOSE-PHOSPHATE ALDOLASE"/>
    <property type="match status" value="1"/>
</dbReference>
<dbReference type="SUPFAM" id="SSF51569">
    <property type="entry name" value="Aldolase"/>
    <property type="match status" value="1"/>
</dbReference>
<dbReference type="RefSeq" id="WP_002702518.1">
    <property type="nucleotide sequence ID" value="NZ_AGRW01000034.1"/>
</dbReference>
<dbReference type="InterPro" id="IPR013785">
    <property type="entry name" value="Aldolase_TIM"/>
</dbReference>
<dbReference type="SMART" id="SM01133">
    <property type="entry name" value="DeoC"/>
    <property type="match status" value="1"/>
</dbReference>
<dbReference type="PIRSF" id="PIRSF001357">
    <property type="entry name" value="DeoC"/>
    <property type="match status" value="1"/>
</dbReference>
<comment type="pathway">
    <text evidence="7">Carbohydrate degradation; 2-deoxy-D-ribose 1-phosphate degradation; D-glyceraldehyde 3-phosphate and acetaldehyde from 2-deoxy-alpha-D-ribose 1-phosphate: step 2/2.</text>
</comment>
<evidence type="ECO:0000313" key="8">
    <source>
        <dbReference type="EMBL" id="EIC02737.1"/>
    </source>
</evidence>
<evidence type="ECO:0000256" key="2">
    <source>
        <dbReference type="ARBA" id="ARBA00022490"/>
    </source>
</evidence>
<dbReference type="GO" id="GO:0006018">
    <property type="term" value="P:2-deoxyribose 1-phosphate catabolic process"/>
    <property type="evidence" value="ECO:0007669"/>
    <property type="project" value="UniProtKB-UniRule"/>
</dbReference>
<dbReference type="Proteomes" id="UP000003571">
    <property type="component" value="Unassembled WGS sequence"/>
</dbReference>
<organism evidence="8 9">
    <name type="scientific">Treponema saccharophilum DSM 2985</name>
    <dbReference type="NCBI Taxonomy" id="907348"/>
    <lineage>
        <taxon>Bacteria</taxon>
        <taxon>Pseudomonadati</taxon>
        <taxon>Spirochaetota</taxon>
        <taxon>Spirochaetia</taxon>
        <taxon>Spirochaetales</taxon>
        <taxon>Treponemataceae</taxon>
        <taxon>Treponema</taxon>
    </lineage>
</organism>
<accession>H7EI58</accession>
<keyword evidence="9" id="KW-1185">Reference proteome</keyword>
<dbReference type="EMBL" id="AGRW01000034">
    <property type="protein sequence ID" value="EIC02737.1"/>
    <property type="molecule type" value="Genomic_DNA"/>
</dbReference>
<feature type="active site" description="Proton donor/acceptor" evidence="7">
    <location>
        <position position="199"/>
    </location>
</feature>
<dbReference type="HAMAP" id="MF_00114">
    <property type="entry name" value="DeoC_type1"/>
    <property type="match status" value="1"/>
</dbReference>
<name>H7EI58_9SPIR</name>
<feature type="active site" description="Proton donor/acceptor" evidence="7">
    <location>
        <position position="92"/>
    </location>
</feature>
<dbReference type="STRING" id="907348.TresaDRAFT_2232"/>
<evidence type="ECO:0000256" key="3">
    <source>
        <dbReference type="ARBA" id="ARBA00023239"/>
    </source>
</evidence>
<dbReference type="eggNOG" id="COG0274">
    <property type="taxonomic scope" value="Bacteria"/>
</dbReference>
<evidence type="ECO:0000256" key="7">
    <source>
        <dbReference type="HAMAP-Rule" id="MF_00114"/>
    </source>
</evidence>